<protein>
    <submittedName>
        <fullName evidence="1">Uncharacterized protein</fullName>
    </submittedName>
</protein>
<gene>
    <name evidence="1" type="ORF">GCE9029_02736</name>
</gene>
<name>A0A128F4D7_9GAMM</name>
<evidence type="ECO:0000313" key="1">
    <source>
        <dbReference type="EMBL" id="CZF81647.1"/>
    </source>
</evidence>
<dbReference type="Proteomes" id="UP000071641">
    <property type="component" value="Unassembled WGS sequence"/>
</dbReference>
<dbReference type="AlphaFoldDB" id="A0A128F4D7"/>
<keyword evidence="2" id="KW-1185">Reference proteome</keyword>
<accession>A0A128F4D7</accession>
<evidence type="ECO:0000313" key="2">
    <source>
        <dbReference type="Proteomes" id="UP000071641"/>
    </source>
</evidence>
<proteinExistence type="predicted"/>
<dbReference type="EMBL" id="FIZX01000002">
    <property type="protein sequence ID" value="CZF81647.1"/>
    <property type="molecule type" value="Genomic_DNA"/>
</dbReference>
<dbReference type="STRING" id="1796497.GCE9029_02736"/>
<organism evidence="1 2">
    <name type="scientific">Grimontia celer</name>
    <dbReference type="NCBI Taxonomy" id="1796497"/>
    <lineage>
        <taxon>Bacteria</taxon>
        <taxon>Pseudomonadati</taxon>
        <taxon>Pseudomonadota</taxon>
        <taxon>Gammaproteobacteria</taxon>
        <taxon>Vibrionales</taxon>
        <taxon>Vibrionaceae</taxon>
        <taxon>Grimontia</taxon>
    </lineage>
</organism>
<reference evidence="2" key="1">
    <citation type="submission" date="2016-02" db="EMBL/GenBank/DDBJ databases">
        <authorList>
            <person name="Rodrigo-Torres Lidia"/>
            <person name="Arahal R.David."/>
        </authorList>
    </citation>
    <scope>NUCLEOTIDE SEQUENCE [LARGE SCALE GENOMIC DNA]</scope>
    <source>
        <strain evidence="2">CECT 9029</strain>
    </source>
</reference>
<sequence>MSQLLELHWKISSPINKIKIVLYFISRVPKKNKQQTEEQNEGNAINAYSWLPYP</sequence>